<evidence type="ECO:0000259" key="4">
    <source>
        <dbReference type="Pfam" id="PF02225"/>
    </source>
</evidence>
<protein>
    <recommendedName>
        <fullName evidence="4">PA domain-containing protein</fullName>
    </recommendedName>
</protein>
<organism evidence="5 6">
    <name type="scientific">Apolygus lucorum</name>
    <name type="common">Small green plant bug</name>
    <name type="synonym">Lygocoris lucorum</name>
    <dbReference type="NCBI Taxonomy" id="248454"/>
    <lineage>
        <taxon>Eukaryota</taxon>
        <taxon>Metazoa</taxon>
        <taxon>Ecdysozoa</taxon>
        <taxon>Arthropoda</taxon>
        <taxon>Hexapoda</taxon>
        <taxon>Insecta</taxon>
        <taxon>Pterygota</taxon>
        <taxon>Neoptera</taxon>
        <taxon>Paraneoptera</taxon>
        <taxon>Hemiptera</taxon>
        <taxon>Heteroptera</taxon>
        <taxon>Panheteroptera</taxon>
        <taxon>Cimicomorpha</taxon>
        <taxon>Miridae</taxon>
        <taxon>Mirini</taxon>
        <taxon>Apolygus</taxon>
    </lineage>
</organism>
<proteinExistence type="predicted"/>
<dbReference type="OrthoDB" id="8118055at2759"/>
<feature type="compositionally biased region" description="Acidic residues" evidence="3">
    <location>
        <begin position="195"/>
        <end position="209"/>
    </location>
</feature>
<feature type="domain" description="PA" evidence="4">
    <location>
        <begin position="94"/>
        <end position="174"/>
    </location>
</feature>
<evidence type="ECO:0000256" key="2">
    <source>
        <dbReference type="ARBA" id="ARBA00023180"/>
    </source>
</evidence>
<dbReference type="InterPro" id="IPR046450">
    <property type="entry name" value="PA_dom_sf"/>
</dbReference>
<dbReference type="Proteomes" id="UP000466442">
    <property type="component" value="Unassembled WGS sequence"/>
</dbReference>
<keyword evidence="2" id="KW-0325">Glycoprotein</keyword>
<feature type="compositionally biased region" description="Low complexity" evidence="3">
    <location>
        <begin position="235"/>
        <end position="254"/>
    </location>
</feature>
<reference evidence="5" key="1">
    <citation type="journal article" date="2021" name="Mol. Ecol. Resour.">
        <title>Apolygus lucorum genome provides insights into omnivorousness and mesophyll feeding.</title>
        <authorList>
            <person name="Liu Y."/>
            <person name="Liu H."/>
            <person name="Wang H."/>
            <person name="Huang T."/>
            <person name="Liu B."/>
            <person name="Yang B."/>
            <person name="Yin L."/>
            <person name="Li B."/>
            <person name="Zhang Y."/>
            <person name="Zhang S."/>
            <person name="Jiang F."/>
            <person name="Zhang X."/>
            <person name="Ren Y."/>
            <person name="Wang B."/>
            <person name="Wang S."/>
            <person name="Lu Y."/>
            <person name="Wu K."/>
            <person name="Fan W."/>
            <person name="Wang G."/>
        </authorList>
    </citation>
    <scope>NUCLEOTIDE SEQUENCE</scope>
    <source>
        <strain evidence="5">12Hb</strain>
    </source>
</reference>
<comment type="caution">
    <text evidence="5">The sequence shown here is derived from an EMBL/GenBank/DDBJ whole genome shotgun (WGS) entry which is preliminary data.</text>
</comment>
<gene>
    <name evidence="5" type="ORF">GE061_005642</name>
</gene>
<evidence type="ECO:0000256" key="3">
    <source>
        <dbReference type="SAM" id="MobiDB-lite"/>
    </source>
</evidence>
<sequence>MGITIAHLDDGRIQLLHAFSKAKSISDAKEGLLFMQEMLELAKAQSSETLPQAVMYTRKNVRHILSAGPAHFGKQLRGSGNKISGRIGVAYPLKACGKISNPSSIVGRIAIVQRGDCMFIDKARRIMEAGAIGGIVMDNKGNGKTSPMFAMSGDGTDDVDIPVVFLFYDDAWKLLNALAENPAMEVSLADRQSSDDESQETVPENEDSVQDFLFQPVPKDNKGEIIEVKSQDAKSGSVSPKSPADSSDDLSSLPIRLRKILDTLKAEPDPPTN</sequence>
<feature type="region of interest" description="Disordered" evidence="3">
    <location>
        <begin position="187"/>
        <end position="254"/>
    </location>
</feature>
<evidence type="ECO:0000256" key="1">
    <source>
        <dbReference type="ARBA" id="ARBA00022729"/>
    </source>
</evidence>
<feature type="compositionally biased region" description="Basic and acidic residues" evidence="3">
    <location>
        <begin position="219"/>
        <end position="232"/>
    </location>
</feature>
<dbReference type="SUPFAM" id="SSF52025">
    <property type="entry name" value="PA domain"/>
    <property type="match status" value="1"/>
</dbReference>
<dbReference type="PANTHER" id="PTHR22702:SF1">
    <property type="entry name" value="PROTEASE-ASSOCIATED DOMAIN-CONTAINING PROTEIN 1"/>
    <property type="match status" value="1"/>
</dbReference>
<dbReference type="EMBL" id="WIXP02000013">
    <property type="protein sequence ID" value="KAF6201195.1"/>
    <property type="molecule type" value="Genomic_DNA"/>
</dbReference>
<evidence type="ECO:0000313" key="6">
    <source>
        <dbReference type="Proteomes" id="UP000466442"/>
    </source>
</evidence>
<dbReference type="Pfam" id="PF02225">
    <property type="entry name" value="PA"/>
    <property type="match status" value="1"/>
</dbReference>
<keyword evidence="6" id="KW-1185">Reference proteome</keyword>
<name>A0A6A4JLB4_APOLU</name>
<dbReference type="InterPro" id="IPR003137">
    <property type="entry name" value="PA_domain"/>
</dbReference>
<keyword evidence="1" id="KW-0732">Signal</keyword>
<evidence type="ECO:0000313" key="5">
    <source>
        <dbReference type="EMBL" id="KAF6201195.1"/>
    </source>
</evidence>
<dbReference type="AlphaFoldDB" id="A0A6A4JLB4"/>
<dbReference type="PANTHER" id="PTHR22702">
    <property type="entry name" value="PROTEASE-ASSOCIATED DOMAIN-CONTAINING PROTEIN"/>
    <property type="match status" value="1"/>
</dbReference>
<accession>A0A6A4JLB4</accession>
<dbReference type="Gene3D" id="3.50.30.30">
    <property type="match status" value="1"/>
</dbReference>